<dbReference type="PANTHER" id="PTHR44688">
    <property type="entry name" value="DNA-BINDING TRANSCRIPTIONAL ACTIVATOR DEVR_DOSR"/>
    <property type="match status" value="1"/>
</dbReference>
<evidence type="ECO:0000256" key="3">
    <source>
        <dbReference type="ARBA" id="ARBA00023163"/>
    </source>
</evidence>
<dbReference type="PRINTS" id="PR00038">
    <property type="entry name" value="HTHLUXR"/>
</dbReference>
<keyword evidence="2" id="KW-0238">DNA-binding</keyword>
<dbReference type="InterPro" id="IPR016032">
    <property type="entry name" value="Sig_transdc_resp-reg_C-effctor"/>
</dbReference>
<evidence type="ECO:0000313" key="6">
    <source>
        <dbReference type="Proteomes" id="UP001058271"/>
    </source>
</evidence>
<dbReference type="PANTHER" id="PTHR44688:SF16">
    <property type="entry name" value="DNA-BINDING TRANSCRIPTIONAL ACTIVATOR DEVR_DOSR"/>
    <property type="match status" value="1"/>
</dbReference>
<proteinExistence type="predicted"/>
<dbReference type="PROSITE" id="PS50043">
    <property type="entry name" value="HTH_LUXR_2"/>
    <property type="match status" value="1"/>
</dbReference>
<keyword evidence="3" id="KW-0804">Transcription</keyword>
<dbReference type="InterPro" id="IPR036388">
    <property type="entry name" value="WH-like_DNA-bd_sf"/>
</dbReference>
<protein>
    <submittedName>
        <fullName evidence="5">Response regulator transcription factor</fullName>
    </submittedName>
</protein>
<dbReference type="SMART" id="SM00421">
    <property type="entry name" value="HTH_LUXR"/>
    <property type="match status" value="1"/>
</dbReference>
<dbReference type="Gene3D" id="1.10.10.10">
    <property type="entry name" value="Winged helix-like DNA-binding domain superfamily/Winged helix DNA-binding domain"/>
    <property type="match status" value="1"/>
</dbReference>
<dbReference type="InterPro" id="IPR000792">
    <property type="entry name" value="Tscrpt_reg_LuxR_C"/>
</dbReference>
<evidence type="ECO:0000256" key="1">
    <source>
        <dbReference type="ARBA" id="ARBA00023015"/>
    </source>
</evidence>
<evidence type="ECO:0000313" key="5">
    <source>
        <dbReference type="EMBL" id="UWZ39426.1"/>
    </source>
</evidence>
<dbReference type="Proteomes" id="UP001058271">
    <property type="component" value="Chromosome"/>
</dbReference>
<feature type="domain" description="HTH luxR-type" evidence="4">
    <location>
        <begin position="136"/>
        <end position="201"/>
    </location>
</feature>
<organism evidence="5 6">
    <name type="scientific">Dactylosporangium roseum</name>
    <dbReference type="NCBI Taxonomy" id="47989"/>
    <lineage>
        <taxon>Bacteria</taxon>
        <taxon>Bacillati</taxon>
        <taxon>Actinomycetota</taxon>
        <taxon>Actinomycetes</taxon>
        <taxon>Micromonosporales</taxon>
        <taxon>Micromonosporaceae</taxon>
        <taxon>Dactylosporangium</taxon>
    </lineage>
</organism>
<accession>A0ABY5ZBE3</accession>
<keyword evidence="6" id="KW-1185">Reference proteome</keyword>
<dbReference type="SUPFAM" id="SSF46894">
    <property type="entry name" value="C-terminal effector domain of the bipartite response regulators"/>
    <property type="match status" value="1"/>
</dbReference>
<dbReference type="CDD" id="cd06170">
    <property type="entry name" value="LuxR_C_like"/>
    <property type="match status" value="1"/>
</dbReference>
<dbReference type="EMBL" id="CP073721">
    <property type="protein sequence ID" value="UWZ39426.1"/>
    <property type="molecule type" value="Genomic_DNA"/>
</dbReference>
<evidence type="ECO:0000256" key="2">
    <source>
        <dbReference type="ARBA" id="ARBA00023125"/>
    </source>
</evidence>
<dbReference type="RefSeq" id="WP_260728831.1">
    <property type="nucleotide sequence ID" value="NZ_BAAABS010000089.1"/>
</dbReference>
<dbReference type="Pfam" id="PF00196">
    <property type="entry name" value="GerE"/>
    <property type="match status" value="1"/>
</dbReference>
<keyword evidence="1" id="KW-0805">Transcription regulation</keyword>
<gene>
    <name evidence="5" type="ORF">Drose_14995</name>
</gene>
<sequence length="210" mass="21262">MSEHPGQPDHPGRVVKARFTGLAPIMTYGLTGLLGSDPRFQVLGEAGPSAAADVLLRGCLDACADGGITTEPCRSIPTLVVGNSSDRTVVDAWVGAGALGYVGVGVELPTIVDAALSVAAGCRFIAVGSPGGGPSLEMGADALSPRERQVLTCIALGRTHSQVARILGISAHTVDTYVKRARGKLGLGNKADLTRAVLTGPSTTGPALRG</sequence>
<evidence type="ECO:0000259" key="4">
    <source>
        <dbReference type="PROSITE" id="PS50043"/>
    </source>
</evidence>
<name>A0ABY5ZBE3_9ACTN</name>
<reference evidence="5" key="1">
    <citation type="submission" date="2021-04" db="EMBL/GenBank/DDBJ databases">
        <title>Biosynthetic gene clusters of Dactylosporangioum roseum.</title>
        <authorList>
            <person name="Hartkoorn R.C."/>
            <person name="Beaudoing E."/>
            <person name="Hot D."/>
            <person name="Moureu S."/>
        </authorList>
    </citation>
    <scope>NUCLEOTIDE SEQUENCE</scope>
    <source>
        <strain evidence="5">NRRL B-16295</strain>
    </source>
</reference>